<feature type="transmembrane region" description="Helical" evidence="9">
    <location>
        <begin position="148"/>
        <end position="167"/>
    </location>
</feature>
<keyword evidence="5 9" id="KW-1133">Transmembrane helix</keyword>
<keyword evidence="3 9" id="KW-0812">Transmembrane</keyword>
<reference evidence="11" key="1">
    <citation type="submission" date="2022-01" db="EMBL/GenBank/DDBJ databases">
        <authorList>
            <person name="King R."/>
        </authorList>
    </citation>
    <scope>NUCLEOTIDE SEQUENCE</scope>
</reference>
<evidence type="ECO:0000256" key="7">
    <source>
        <dbReference type="ARBA" id="ARBA00023242"/>
    </source>
</evidence>
<feature type="compositionally biased region" description="Polar residues" evidence="8">
    <location>
        <begin position="440"/>
        <end position="453"/>
    </location>
</feature>
<feature type="region of interest" description="Disordered" evidence="8">
    <location>
        <begin position="440"/>
        <end position="479"/>
    </location>
</feature>
<dbReference type="AlphaFoldDB" id="A0A9N9RSB3"/>
<sequence>MSYIRHLKVLQLIILTQLCLMHHVSSKTVNYLEPNSEVHVIPEERRFGYAIEKMNIFCYKGAEKQISYLLKTVILNIDIEDDDFTCYHGNTEKEVKEAHENHKSIFSFSIFSHSKKRSIKLNPFNQTCIGISTSNEYTVNVKQIRLDLTKCCLLVAGLFLFLLSSKLSNNSAFFYLCGILLGVFASILVLIWFISKLIPKKPLMYGALVSGWALVAYFAQMVFDNIQPLLFVYQKYVAIYIITTSVISFGVCYYMGPPKNDRTKKLIMWALQLFGLVSIYFSSDFLEAVLAIIGLAIVTYYFPKGKFVSFRRIYNRFFPPKPRLLTSEEFEELGRRETEKALKELRNYVKSPDCKQWKVVMNLSQPLRFASFVEGDAHITQDETAEHGQILNELSTDEEDSDSSGSIIQESIVVDKDLNVIPKSKLREMPNFNKVRVLNNTGKITTSTPTSNGKVKRNLRNDSRKSTRNATYELSDDED</sequence>
<feature type="transmembrane region" description="Helical" evidence="9">
    <location>
        <begin position="288"/>
        <end position="303"/>
    </location>
</feature>
<feature type="transmembrane region" description="Helical" evidence="9">
    <location>
        <begin position="235"/>
        <end position="254"/>
    </location>
</feature>
<evidence type="ECO:0000256" key="4">
    <source>
        <dbReference type="ARBA" id="ARBA00022729"/>
    </source>
</evidence>
<feature type="signal peptide" evidence="10">
    <location>
        <begin position="1"/>
        <end position="26"/>
    </location>
</feature>
<comment type="similarity">
    <text evidence="2">Belongs to the NEMP family.</text>
</comment>
<evidence type="ECO:0000313" key="12">
    <source>
        <dbReference type="Proteomes" id="UP001153620"/>
    </source>
</evidence>
<dbReference type="PANTHER" id="PTHR13598">
    <property type="entry name" value="AT07567P-RELATED"/>
    <property type="match status" value="1"/>
</dbReference>
<proteinExistence type="inferred from homology"/>
<gene>
    <name evidence="11" type="ORF">CHIRRI_LOCUS5270</name>
</gene>
<evidence type="ECO:0000256" key="9">
    <source>
        <dbReference type="SAM" id="Phobius"/>
    </source>
</evidence>
<evidence type="ECO:0000256" key="5">
    <source>
        <dbReference type="ARBA" id="ARBA00022989"/>
    </source>
</evidence>
<keyword evidence="6 9" id="KW-0472">Membrane</keyword>
<evidence type="ECO:0008006" key="13">
    <source>
        <dbReference type="Google" id="ProtNLM"/>
    </source>
</evidence>
<feature type="chain" id="PRO_5040119729" description="Nuclear envelope integral membrane protein 1" evidence="10">
    <location>
        <begin position="27"/>
        <end position="479"/>
    </location>
</feature>
<evidence type="ECO:0000256" key="6">
    <source>
        <dbReference type="ARBA" id="ARBA00023136"/>
    </source>
</evidence>
<keyword evidence="7" id="KW-0539">Nucleus</keyword>
<evidence type="ECO:0000256" key="10">
    <source>
        <dbReference type="SAM" id="SignalP"/>
    </source>
</evidence>
<dbReference type="GO" id="GO:0005637">
    <property type="term" value="C:nuclear inner membrane"/>
    <property type="evidence" value="ECO:0007669"/>
    <property type="project" value="UniProtKB-SubCell"/>
</dbReference>
<evidence type="ECO:0000313" key="11">
    <source>
        <dbReference type="EMBL" id="CAG9802359.1"/>
    </source>
</evidence>
<evidence type="ECO:0000256" key="3">
    <source>
        <dbReference type="ARBA" id="ARBA00022692"/>
    </source>
</evidence>
<keyword evidence="4 10" id="KW-0732">Signal</keyword>
<evidence type="ECO:0000256" key="2">
    <source>
        <dbReference type="ARBA" id="ARBA00005748"/>
    </source>
</evidence>
<evidence type="ECO:0000256" key="1">
    <source>
        <dbReference type="ARBA" id="ARBA00004575"/>
    </source>
</evidence>
<dbReference type="PANTHER" id="PTHR13598:SF1">
    <property type="entry name" value="AT07567P-RELATED"/>
    <property type="match status" value="1"/>
</dbReference>
<name>A0A9N9RSB3_9DIPT</name>
<evidence type="ECO:0000256" key="8">
    <source>
        <dbReference type="SAM" id="MobiDB-lite"/>
    </source>
</evidence>
<accession>A0A9N9RSB3</accession>
<keyword evidence="12" id="KW-1185">Reference proteome</keyword>
<dbReference type="InterPro" id="IPR019358">
    <property type="entry name" value="NEMP_fam"/>
</dbReference>
<comment type="subcellular location">
    <subcellularLocation>
        <location evidence="1">Nucleus inner membrane</location>
        <topology evidence="1">Multi-pass membrane protein</topology>
        <orientation evidence="1">Nucleoplasmic side</orientation>
    </subcellularLocation>
</comment>
<dbReference type="OrthoDB" id="509138at2759"/>
<feature type="transmembrane region" description="Helical" evidence="9">
    <location>
        <begin position="173"/>
        <end position="194"/>
    </location>
</feature>
<organism evidence="11 12">
    <name type="scientific">Chironomus riparius</name>
    <dbReference type="NCBI Taxonomy" id="315576"/>
    <lineage>
        <taxon>Eukaryota</taxon>
        <taxon>Metazoa</taxon>
        <taxon>Ecdysozoa</taxon>
        <taxon>Arthropoda</taxon>
        <taxon>Hexapoda</taxon>
        <taxon>Insecta</taxon>
        <taxon>Pterygota</taxon>
        <taxon>Neoptera</taxon>
        <taxon>Endopterygota</taxon>
        <taxon>Diptera</taxon>
        <taxon>Nematocera</taxon>
        <taxon>Chironomoidea</taxon>
        <taxon>Chironomidae</taxon>
        <taxon>Chironominae</taxon>
        <taxon>Chironomus</taxon>
    </lineage>
</organism>
<dbReference type="EMBL" id="OU895878">
    <property type="protein sequence ID" value="CAG9802359.1"/>
    <property type="molecule type" value="Genomic_DNA"/>
</dbReference>
<feature type="transmembrane region" description="Helical" evidence="9">
    <location>
        <begin position="203"/>
        <end position="223"/>
    </location>
</feature>
<dbReference type="Proteomes" id="UP001153620">
    <property type="component" value="Chromosome 2"/>
</dbReference>
<protein>
    <recommendedName>
        <fullName evidence="13">Nuclear envelope integral membrane protein 1</fullName>
    </recommendedName>
</protein>
<dbReference type="Pfam" id="PF10225">
    <property type="entry name" value="NEMP"/>
    <property type="match status" value="1"/>
</dbReference>
<reference evidence="11" key="2">
    <citation type="submission" date="2022-10" db="EMBL/GenBank/DDBJ databases">
        <authorList>
            <consortium name="ENA_rothamsted_submissions"/>
            <consortium name="culmorum"/>
            <person name="King R."/>
        </authorList>
    </citation>
    <scope>NUCLEOTIDE SEQUENCE</scope>
</reference>